<feature type="region of interest" description="Disordered" evidence="16">
    <location>
        <begin position="223"/>
        <end position="242"/>
    </location>
</feature>
<feature type="region of interest" description="Disordered" evidence="16">
    <location>
        <begin position="809"/>
        <end position="830"/>
    </location>
</feature>
<keyword evidence="10" id="KW-0238">DNA-binding</keyword>
<dbReference type="InterPro" id="IPR049730">
    <property type="entry name" value="SNF2/RAD54-like_C"/>
</dbReference>
<evidence type="ECO:0000259" key="17">
    <source>
        <dbReference type="PROSITE" id="PS51192"/>
    </source>
</evidence>
<dbReference type="GO" id="GO:0006353">
    <property type="term" value="P:DNA-templated transcription termination"/>
    <property type="evidence" value="ECO:0007669"/>
    <property type="project" value="UniProtKB-KW"/>
</dbReference>
<evidence type="ECO:0000259" key="18">
    <source>
        <dbReference type="PROSITE" id="PS51194"/>
    </source>
</evidence>
<dbReference type="GO" id="GO:0005737">
    <property type="term" value="C:cytoplasm"/>
    <property type="evidence" value="ECO:0007669"/>
    <property type="project" value="UniProtKB-ARBA"/>
</dbReference>
<keyword evidence="11" id="KW-0804">Transcription</keyword>
<dbReference type="Gene3D" id="3.40.50.300">
    <property type="entry name" value="P-loop containing nucleotide triphosphate hydrolases"/>
    <property type="match status" value="1"/>
</dbReference>
<feature type="domain" description="Helicase C-terminal" evidence="18">
    <location>
        <begin position="634"/>
        <end position="798"/>
    </location>
</feature>
<keyword evidence="8" id="KW-0067">ATP-binding</keyword>
<dbReference type="GO" id="GO:0006281">
    <property type="term" value="P:DNA repair"/>
    <property type="evidence" value="ECO:0007669"/>
    <property type="project" value="TreeGrafter"/>
</dbReference>
<keyword evidence="5" id="KW-0547">Nucleotide-binding</keyword>
<evidence type="ECO:0000313" key="19">
    <source>
        <dbReference type="EMBL" id="KAK7079763.1"/>
    </source>
</evidence>
<comment type="similarity">
    <text evidence="2">Belongs to the SNF2/RAD54 helicase family.</text>
</comment>
<keyword evidence="6" id="KW-0378">Hydrolase</keyword>
<evidence type="ECO:0000256" key="6">
    <source>
        <dbReference type="ARBA" id="ARBA00022801"/>
    </source>
</evidence>
<dbReference type="Pfam" id="PF00176">
    <property type="entry name" value="SNF2-rel_dom"/>
    <property type="match status" value="1"/>
</dbReference>
<dbReference type="PROSITE" id="PS51194">
    <property type="entry name" value="HELICASE_CTER"/>
    <property type="match status" value="1"/>
</dbReference>
<dbReference type="Pfam" id="PF00271">
    <property type="entry name" value="Helicase_C"/>
    <property type="match status" value="1"/>
</dbReference>
<dbReference type="SMART" id="SM00490">
    <property type="entry name" value="HELICc"/>
    <property type="match status" value="1"/>
</dbReference>
<dbReference type="CDD" id="cd18793">
    <property type="entry name" value="SF2_C_SNF"/>
    <property type="match status" value="1"/>
</dbReference>
<evidence type="ECO:0000256" key="4">
    <source>
        <dbReference type="ARBA" id="ARBA00022553"/>
    </source>
</evidence>
<dbReference type="FunFam" id="3.40.50.10810:FF:000043">
    <property type="entry name" value="Transcription termination factor 2"/>
    <property type="match status" value="1"/>
</dbReference>
<feature type="compositionally biased region" description="Basic and acidic residues" evidence="16">
    <location>
        <begin position="816"/>
        <end position="830"/>
    </location>
</feature>
<dbReference type="InterPro" id="IPR027417">
    <property type="entry name" value="P-loop_NTPase"/>
</dbReference>
<comment type="caution">
    <text evidence="19">The sequence shown here is derived from an EMBL/GenBank/DDBJ whole genome shotgun (WGS) entry which is preliminary data.</text>
</comment>
<evidence type="ECO:0000256" key="15">
    <source>
        <dbReference type="ARBA" id="ARBA00082628"/>
    </source>
</evidence>
<keyword evidence="3" id="KW-0806">Transcription termination</keyword>
<organism evidence="19 20">
    <name type="scientific">Halocaridina rubra</name>
    <name type="common">Hawaiian red shrimp</name>
    <dbReference type="NCBI Taxonomy" id="373956"/>
    <lineage>
        <taxon>Eukaryota</taxon>
        <taxon>Metazoa</taxon>
        <taxon>Ecdysozoa</taxon>
        <taxon>Arthropoda</taxon>
        <taxon>Crustacea</taxon>
        <taxon>Multicrustacea</taxon>
        <taxon>Malacostraca</taxon>
        <taxon>Eumalacostraca</taxon>
        <taxon>Eucarida</taxon>
        <taxon>Decapoda</taxon>
        <taxon>Pleocyemata</taxon>
        <taxon>Caridea</taxon>
        <taxon>Atyoidea</taxon>
        <taxon>Atyidae</taxon>
        <taxon>Halocaridina</taxon>
    </lineage>
</organism>
<sequence length="830" mass="93693">MTSELDVKNAKLEELKTVYRAANPRSLPDGGEKLRKRITEMEKEIMLLQLKSNIDKQTSPVEVIQVEGPSMNYEQSKLTDYGYLTSVSKTKGKSQQPKSAFELNALYEIAVDYTARDYGGKISSSREREMLRMTGEAVENLHQVISNAPDTDVDEEEDPEGLCVPLMPHQRRSLAWLLYRESQLPRGGILADDMGLGKTLTMLALVLKHREYVKSGIIAEDFESENDSNPESGNEDSEEEDDWIRTKKAAAFGNMRKKSLVPSRGTLVVCPASLLGQWEGEVKRRLSSSLRIKCLVYHGNSRDVHIDILANYDIVVTTYQIVMRQAFPTGKAAAIQQTKDSVPKVKARYQGHLFQIGWARVILDEAHQIRNHKSKTSQAACLLRCGRRWTLTGTPIQNKELDMYSLLRFLRVKPFDDYTCWKLQVSNNSAQGMRRLNLIVKALMLRRTKDQVDEHTGNTLIDLPEKKIVEHTLSLSQEEREVYDRIFTMSRAAMTQYMMSHEERELEKKEKLGSTSGRSAAKVVDNRFTPTLASEDIPVGNVKAHHLLILLLRLRQICSHASLIKGMVETEITEADGMEDQDGLDLDLINRMEEMSLRAPSDNQVGTDTAVQNSILTIENPIFNKSYMSSKMSRVVEELYAIRTLGAREKSVVVSQWTSMLEAVEEHLREKGIRCHKITGQVAVKDRGGIVDDFNLNPKGRKVMLLSLQAGGVGLNLIGANHLFLLDMHWNPQLEAQACDRIYRVGQTKPVTIHRFVVKNTVEARILEMQQKKLQLASDILSGAKRSAHNKLTLEDMKMLFDIGASNQGVKPKTTTSREAEMVLHDSKSS</sequence>
<evidence type="ECO:0000256" key="7">
    <source>
        <dbReference type="ARBA" id="ARBA00022806"/>
    </source>
</evidence>
<evidence type="ECO:0000313" key="20">
    <source>
        <dbReference type="Proteomes" id="UP001381693"/>
    </source>
</evidence>
<evidence type="ECO:0000256" key="5">
    <source>
        <dbReference type="ARBA" id="ARBA00022741"/>
    </source>
</evidence>
<evidence type="ECO:0000256" key="1">
    <source>
        <dbReference type="ARBA" id="ARBA00004123"/>
    </source>
</evidence>
<dbReference type="PANTHER" id="PTHR45626:SF50">
    <property type="entry name" value="TRANSCRIPTION TERMINATION FACTOR 2"/>
    <property type="match status" value="1"/>
</dbReference>
<dbReference type="SUPFAM" id="SSF52540">
    <property type="entry name" value="P-loop containing nucleoside triphosphate hydrolases"/>
    <property type="match status" value="2"/>
</dbReference>
<dbReference type="EMBL" id="JAXCGZ010006425">
    <property type="protein sequence ID" value="KAK7079763.1"/>
    <property type="molecule type" value="Genomic_DNA"/>
</dbReference>
<dbReference type="GO" id="GO:0016787">
    <property type="term" value="F:hydrolase activity"/>
    <property type="evidence" value="ECO:0007669"/>
    <property type="project" value="UniProtKB-KW"/>
</dbReference>
<evidence type="ECO:0000256" key="11">
    <source>
        <dbReference type="ARBA" id="ARBA00023163"/>
    </source>
</evidence>
<dbReference type="InterPro" id="IPR001650">
    <property type="entry name" value="Helicase_C-like"/>
</dbReference>
<feature type="domain" description="Helicase ATP-binding" evidence="17">
    <location>
        <begin position="179"/>
        <end position="413"/>
    </location>
</feature>
<evidence type="ECO:0000256" key="14">
    <source>
        <dbReference type="ARBA" id="ARBA00079067"/>
    </source>
</evidence>
<dbReference type="PANTHER" id="PTHR45626">
    <property type="entry name" value="TRANSCRIPTION TERMINATION FACTOR 2-RELATED"/>
    <property type="match status" value="1"/>
</dbReference>
<gene>
    <name evidence="19" type="primary">TTF2</name>
    <name evidence="19" type="ORF">SK128_012271</name>
</gene>
<evidence type="ECO:0000256" key="9">
    <source>
        <dbReference type="ARBA" id="ARBA00023015"/>
    </source>
</evidence>
<dbReference type="GO" id="GO:0008094">
    <property type="term" value="F:ATP-dependent activity, acting on DNA"/>
    <property type="evidence" value="ECO:0007669"/>
    <property type="project" value="UniProtKB-ARBA"/>
</dbReference>
<keyword evidence="4" id="KW-0597">Phosphoprotein</keyword>
<accession>A0AAN9A9Q3</accession>
<dbReference type="GO" id="GO:0004386">
    <property type="term" value="F:helicase activity"/>
    <property type="evidence" value="ECO:0007669"/>
    <property type="project" value="UniProtKB-KW"/>
</dbReference>
<proteinExistence type="inferred from homology"/>
<dbReference type="InterPro" id="IPR014001">
    <property type="entry name" value="Helicase_ATP-bd"/>
</dbReference>
<dbReference type="GO" id="GO:0005634">
    <property type="term" value="C:nucleus"/>
    <property type="evidence" value="ECO:0007669"/>
    <property type="project" value="UniProtKB-SubCell"/>
</dbReference>
<evidence type="ECO:0000256" key="16">
    <source>
        <dbReference type="SAM" id="MobiDB-lite"/>
    </source>
</evidence>
<keyword evidence="7" id="KW-0347">Helicase</keyword>
<evidence type="ECO:0000256" key="10">
    <source>
        <dbReference type="ARBA" id="ARBA00023125"/>
    </source>
</evidence>
<evidence type="ECO:0000256" key="2">
    <source>
        <dbReference type="ARBA" id="ARBA00007025"/>
    </source>
</evidence>
<dbReference type="InterPro" id="IPR000330">
    <property type="entry name" value="SNF2_N"/>
</dbReference>
<protein>
    <recommendedName>
        <fullName evidence="13">Transcription termination factor 2</fullName>
    </recommendedName>
    <alternativeName>
        <fullName evidence="15">RNA polymerase II termination factor</fullName>
    </alternativeName>
    <alternativeName>
        <fullName evidence="14">Transcription release factor 2</fullName>
    </alternativeName>
</protein>
<reference evidence="19 20" key="1">
    <citation type="submission" date="2023-11" db="EMBL/GenBank/DDBJ databases">
        <title>Halocaridina rubra genome assembly.</title>
        <authorList>
            <person name="Smith C."/>
        </authorList>
    </citation>
    <scope>NUCLEOTIDE SEQUENCE [LARGE SCALE GENOMIC DNA]</scope>
    <source>
        <strain evidence="19">EP-1</strain>
        <tissue evidence="19">Whole</tissue>
    </source>
</reference>
<dbReference type="SMART" id="SM00487">
    <property type="entry name" value="DEXDc"/>
    <property type="match status" value="1"/>
</dbReference>
<evidence type="ECO:0000256" key="3">
    <source>
        <dbReference type="ARBA" id="ARBA00022472"/>
    </source>
</evidence>
<dbReference type="AlphaFoldDB" id="A0AAN9A9Q3"/>
<name>A0AAN9A9Q3_HALRR</name>
<dbReference type="GO" id="GO:0005524">
    <property type="term" value="F:ATP binding"/>
    <property type="evidence" value="ECO:0007669"/>
    <property type="project" value="UniProtKB-KW"/>
</dbReference>
<comment type="subcellular location">
    <subcellularLocation>
        <location evidence="1">Nucleus</location>
    </subcellularLocation>
</comment>
<dbReference type="Proteomes" id="UP001381693">
    <property type="component" value="Unassembled WGS sequence"/>
</dbReference>
<keyword evidence="12" id="KW-0539">Nucleus</keyword>
<evidence type="ECO:0000256" key="8">
    <source>
        <dbReference type="ARBA" id="ARBA00022840"/>
    </source>
</evidence>
<keyword evidence="20" id="KW-1185">Reference proteome</keyword>
<dbReference type="InterPro" id="IPR038718">
    <property type="entry name" value="SNF2-like_sf"/>
</dbReference>
<dbReference type="InterPro" id="IPR050628">
    <property type="entry name" value="SNF2_RAD54_helicase_TF"/>
</dbReference>
<evidence type="ECO:0000256" key="12">
    <source>
        <dbReference type="ARBA" id="ARBA00023242"/>
    </source>
</evidence>
<keyword evidence="9" id="KW-0805">Transcription regulation</keyword>
<dbReference type="GO" id="GO:0003677">
    <property type="term" value="F:DNA binding"/>
    <property type="evidence" value="ECO:0007669"/>
    <property type="project" value="UniProtKB-KW"/>
</dbReference>
<dbReference type="Gene3D" id="3.40.50.10810">
    <property type="entry name" value="Tandem AAA-ATPase domain"/>
    <property type="match status" value="1"/>
</dbReference>
<evidence type="ECO:0000256" key="13">
    <source>
        <dbReference type="ARBA" id="ARBA00070113"/>
    </source>
</evidence>
<dbReference type="PROSITE" id="PS51192">
    <property type="entry name" value="HELICASE_ATP_BIND_1"/>
    <property type="match status" value="1"/>
</dbReference>